<dbReference type="InterPro" id="IPR003656">
    <property type="entry name" value="Znf_BED"/>
</dbReference>
<dbReference type="InterPro" id="IPR008906">
    <property type="entry name" value="HATC_C_dom"/>
</dbReference>
<dbReference type="GO" id="GO:0009791">
    <property type="term" value="P:post-embryonic development"/>
    <property type="evidence" value="ECO:0007669"/>
    <property type="project" value="UniProtKB-ARBA"/>
</dbReference>
<dbReference type="SUPFAM" id="SSF57667">
    <property type="entry name" value="beta-beta-alpha zinc fingers"/>
    <property type="match status" value="1"/>
</dbReference>
<dbReference type="PANTHER" id="PTHR46481">
    <property type="entry name" value="ZINC FINGER BED DOMAIN-CONTAINING PROTEIN 4"/>
    <property type="match status" value="1"/>
</dbReference>
<keyword evidence="5" id="KW-0805">Transcription regulation</keyword>
<keyword evidence="6" id="KW-0238">DNA-binding</keyword>
<feature type="region of interest" description="Disordered" evidence="10">
    <location>
        <begin position="58"/>
        <end position="82"/>
    </location>
</feature>
<evidence type="ECO:0000256" key="6">
    <source>
        <dbReference type="ARBA" id="ARBA00023125"/>
    </source>
</evidence>
<evidence type="ECO:0000256" key="5">
    <source>
        <dbReference type="ARBA" id="ARBA00023015"/>
    </source>
</evidence>
<evidence type="ECO:0000313" key="13">
    <source>
        <dbReference type="RefSeq" id="XP_022305034.1"/>
    </source>
</evidence>
<dbReference type="KEGG" id="cvn:111112032"/>
<evidence type="ECO:0000256" key="7">
    <source>
        <dbReference type="ARBA" id="ARBA00023163"/>
    </source>
</evidence>
<keyword evidence="3 9" id="KW-0863">Zinc-finger</keyword>
<gene>
    <name evidence="13" type="primary">LOC111112032</name>
</gene>
<protein>
    <submittedName>
        <fullName evidence="13">Zinc finger BED domain-containing protein 1-like isoform X1</fullName>
    </submittedName>
</protein>
<dbReference type="InterPro" id="IPR052035">
    <property type="entry name" value="ZnF_BED_domain_contain"/>
</dbReference>
<dbReference type="GO" id="GO:0008270">
    <property type="term" value="F:zinc ion binding"/>
    <property type="evidence" value="ECO:0007669"/>
    <property type="project" value="UniProtKB-KW"/>
</dbReference>
<evidence type="ECO:0000256" key="9">
    <source>
        <dbReference type="PROSITE-ProRule" id="PRU00027"/>
    </source>
</evidence>
<dbReference type="SUPFAM" id="SSF140996">
    <property type="entry name" value="Hermes dimerisation domain"/>
    <property type="match status" value="1"/>
</dbReference>
<keyword evidence="8" id="KW-0539">Nucleus</keyword>
<dbReference type="AlphaFoldDB" id="A0A8B8BQ93"/>
<evidence type="ECO:0000256" key="2">
    <source>
        <dbReference type="ARBA" id="ARBA00022723"/>
    </source>
</evidence>
<sequence length="646" mass="72355">MTRMASKKSKCWNYFCNEKNRQAKCNLCSAVVATSGGTTNLIFHLNRHHNISLRSETTVTTRASGDVAQQPTEPKCEPGVKTNPWTLSASQRKLPLSRTNEITTAVLQYIIHDLRPFSTIESPVFRKMLSTLEPRYQPPNRTRLSEELIPALYESIKSKLYAELQSSEAVSLTCDGWTSRATQSFLTVTCHFVNKNWELSSKILQTDHFEGSHTGQKIGFELKSVMTDWGISDKVGVITVDNASNMTVAVEVSGVDLKLGCFAHTLNLASNKALNIPSLDKILGKVRSVVTYFHKSNISTEILKEKQVALQMPKHKLIIDCKTRWNSTYQMLQRFLEQRPAILATLLDDRVKRADKTKVVSGLSDSDIQICEDFVSNMDVMLTATLVLCEEKSPTAGLVLPLLYKLTEHFKPKATDSTFVKSLKNAVGSDLITRYTDPNLRYFLEEASALDPRTKNKACVDEETWDRIEDKMTVLDVTGVGITVKSEKTESGEIPHTSSAVVESTPLPALPVLDEDINADEKFSCQISKSPPAKKTALETLFDEEIVITGQEPALSARENAKRELQLYKEKKQATMKENPLLWWKTNYLLFPRLSKLAVRYCCVQATSVASERVFSTTGDIVSATRACLKTENVNALVFLKKNMQF</sequence>
<keyword evidence="12" id="KW-1185">Reference proteome</keyword>
<dbReference type="SMART" id="SM00614">
    <property type="entry name" value="ZnF_BED"/>
    <property type="match status" value="1"/>
</dbReference>
<accession>A0A8B8BQ93</accession>
<name>A0A8B8BQ93_CRAVI</name>
<dbReference type="Proteomes" id="UP000694844">
    <property type="component" value="Chromosome 9"/>
</dbReference>
<organism evidence="12 13">
    <name type="scientific">Crassostrea virginica</name>
    <name type="common">Eastern oyster</name>
    <dbReference type="NCBI Taxonomy" id="6565"/>
    <lineage>
        <taxon>Eukaryota</taxon>
        <taxon>Metazoa</taxon>
        <taxon>Spiralia</taxon>
        <taxon>Lophotrochozoa</taxon>
        <taxon>Mollusca</taxon>
        <taxon>Bivalvia</taxon>
        <taxon>Autobranchia</taxon>
        <taxon>Pteriomorphia</taxon>
        <taxon>Ostreida</taxon>
        <taxon>Ostreoidea</taxon>
        <taxon>Ostreidae</taxon>
        <taxon>Crassostrea</taxon>
    </lineage>
</organism>
<keyword evidence="4" id="KW-0862">Zinc</keyword>
<evidence type="ECO:0000256" key="1">
    <source>
        <dbReference type="ARBA" id="ARBA00004123"/>
    </source>
</evidence>
<dbReference type="Pfam" id="PF02892">
    <property type="entry name" value="zf-BED"/>
    <property type="match status" value="1"/>
</dbReference>
<reference evidence="13" key="1">
    <citation type="submission" date="2025-08" db="UniProtKB">
        <authorList>
            <consortium name="RefSeq"/>
        </authorList>
    </citation>
    <scope>IDENTIFICATION</scope>
    <source>
        <tissue evidence="13">Whole sample</tissue>
    </source>
</reference>
<evidence type="ECO:0000313" key="12">
    <source>
        <dbReference type="Proteomes" id="UP000694844"/>
    </source>
</evidence>
<dbReference type="Pfam" id="PF05699">
    <property type="entry name" value="Dimer_Tnp_hAT"/>
    <property type="match status" value="1"/>
</dbReference>
<dbReference type="SUPFAM" id="SSF53098">
    <property type="entry name" value="Ribonuclease H-like"/>
    <property type="match status" value="1"/>
</dbReference>
<dbReference type="InterPro" id="IPR036236">
    <property type="entry name" value="Znf_C2H2_sf"/>
</dbReference>
<feature type="compositionally biased region" description="Polar residues" evidence="10">
    <location>
        <begin position="58"/>
        <end position="72"/>
    </location>
</feature>
<evidence type="ECO:0000256" key="8">
    <source>
        <dbReference type="ARBA" id="ARBA00023242"/>
    </source>
</evidence>
<keyword evidence="7" id="KW-0804">Transcription</keyword>
<dbReference type="GO" id="GO:0046983">
    <property type="term" value="F:protein dimerization activity"/>
    <property type="evidence" value="ECO:0007669"/>
    <property type="project" value="InterPro"/>
</dbReference>
<proteinExistence type="predicted"/>
<dbReference type="PROSITE" id="PS50808">
    <property type="entry name" value="ZF_BED"/>
    <property type="match status" value="1"/>
</dbReference>
<dbReference type="OrthoDB" id="106267at2759"/>
<dbReference type="PANTHER" id="PTHR46481:SF10">
    <property type="entry name" value="ZINC FINGER BED DOMAIN-CONTAINING PROTEIN 39"/>
    <property type="match status" value="1"/>
</dbReference>
<dbReference type="GO" id="GO:0003677">
    <property type="term" value="F:DNA binding"/>
    <property type="evidence" value="ECO:0007669"/>
    <property type="project" value="UniProtKB-KW"/>
</dbReference>
<evidence type="ECO:0000256" key="4">
    <source>
        <dbReference type="ARBA" id="ARBA00022833"/>
    </source>
</evidence>
<dbReference type="GeneID" id="111112032"/>
<keyword evidence="2" id="KW-0479">Metal-binding</keyword>
<dbReference type="RefSeq" id="XP_022305034.1">
    <property type="nucleotide sequence ID" value="XM_022449326.1"/>
</dbReference>
<evidence type="ECO:0000259" key="11">
    <source>
        <dbReference type="PROSITE" id="PS50808"/>
    </source>
</evidence>
<feature type="domain" description="BED-type" evidence="11">
    <location>
        <begin position="6"/>
        <end position="56"/>
    </location>
</feature>
<dbReference type="GO" id="GO:0005634">
    <property type="term" value="C:nucleus"/>
    <property type="evidence" value="ECO:0007669"/>
    <property type="project" value="UniProtKB-SubCell"/>
</dbReference>
<comment type="subcellular location">
    <subcellularLocation>
        <location evidence="1">Nucleus</location>
    </subcellularLocation>
</comment>
<evidence type="ECO:0000256" key="3">
    <source>
        <dbReference type="ARBA" id="ARBA00022771"/>
    </source>
</evidence>
<dbReference type="InterPro" id="IPR012337">
    <property type="entry name" value="RNaseH-like_sf"/>
</dbReference>
<evidence type="ECO:0000256" key="10">
    <source>
        <dbReference type="SAM" id="MobiDB-lite"/>
    </source>
</evidence>